<dbReference type="GO" id="GO:0000166">
    <property type="term" value="F:nucleotide binding"/>
    <property type="evidence" value="ECO:0007669"/>
    <property type="project" value="UniProtKB-KW"/>
</dbReference>
<evidence type="ECO:0000256" key="15">
    <source>
        <dbReference type="RuleBase" id="RU364099"/>
    </source>
</evidence>
<keyword evidence="11 15" id="KW-0547">Nucleotide-binding</keyword>
<comment type="catalytic activity">
    <reaction evidence="13">
        <text>GMP + diphosphate = guanine + 5-phospho-alpha-D-ribose 1-diphosphate</text>
        <dbReference type="Rhea" id="RHEA:25424"/>
        <dbReference type="ChEBI" id="CHEBI:16235"/>
        <dbReference type="ChEBI" id="CHEBI:33019"/>
        <dbReference type="ChEBI" id="CHEBI:58017"/>
        <dbReference type="ChEBI" id="CHEBI:58115"/>
        <dbReference type="EC" id="2.4.2.8"/>
    </reaction>
    <physiologicalReaction direction="right-to-left" evidence="13">
        <dbReference type="Rhea" id="RHEA:25426"/>
    </physiologicalReaction>
</comment>
<dbReference type="InterPro" id="IPR050408">
    <property type="entry name" value="HGPRT"/>
</dbReference>
<proteinExistence type="inferred from homology"/>
<dbReference type="CDD" id="cd06223">
    <property type="entry name" value="PRTases_typeI"/>
    <property type="match status" value="1"/>
</dbReference>
<dbReference type="EC" id="2.4.2.8" evidence="5 15"/>
<dbReference type="SUPFAM" id="SSF53271">
    <property type="entry name" value="PRTase-like"/>
    <property type="match status" value="1"/>
</dbReference>
<evidence type="ECO:0000256" key="6">
    <source>
        <dbReference type="ARBA" id="ARBA00022490"/>
    </source>
</evidence>
<comment type="caution">
    <text evidence="17">The sequence shown here is derived from an EMBL/GenBank/DDBJ whole genome shotgun (WGS) entry which is preliminary data.</text>
</comment>
<evidence type="ECO:0000259" key="16">
    <source>
        <dbReference type="Pfam" id="PF00156"/>
    </source>
</evidence>
<keyword evidence="7 15" id="KW-0328">Glycosyltransferase</keyword>
<evidence type="ECO:0000256" key="11">
    <source>
        <dbReference type="ARBA" id="ARBA00022741"/>
    </source>
</evidence>
<dbReference type="GO" id="GO:0032264">
    <property type="term" value="P:IMP salvage"/>
    <property type="evidence" value="ECO:0007669"/>
    <property type="project" value="TreeGrafter"/>
</dbReference>
<evidence type="ECO:0000256" key="12">
    <source>
        <dbReference type="ARBA" id="ARBA00022842"/>
    </source>
</evidence>
<evidence type="ECO:0000313" key="17">
    <source>
        <dbReference type="EMBL" id="MDG4475228.1"/>
    </source>
</evidence>
<keyword evidence="18" id="KW-1185">Reference proteome</keyword>
<dbReference type="InterPro" id="IPR029057">
    <property type="entry name" value="PRTase-like"/>
</dbReference>
<dbReference type="InterPro" id="IPR000836">
    <property type="entry name" value="PRTase_dom"/>
</dbReference>
<dbReference type="GO" id="GO:0046100">
    <property type="term" value="P:hypoxanthine metabolic process"/>
    <property type="evidence" value="ECO:0007669"/>
    <property type="project" value="TreeGrafter"/>
</dbReference>
<dbReference type="GO" id="GO:0000287">
    <property type="term" value="F:magnesium ion binding"/>
    <property type="evidence" value="ECO:0007669"/>
    <property type="project" value="TreeGrafter"/>
</dbReference>
<evidence type="ECO:0000256" key="7">
    <source>
        <dbReference type="ARBA" id="ARBA00022676"/>
    </source>
</evidence>
<sequence>MIEKEVVVSSQDIARRVKELGRAISRDYSGRKLVMVGILNGAFIFLADLVREIELPIEIDFIRVSSYGSSTCSSGTIQCTKDTELELEGKDVLLVEDIVDTGKTIACLRQLLVDRKAASVGICALIDKRERRAVEVAVDYAGFTVAEGFLVGYGLDHAEQHRQYPAIYKIVSPV</sequence>
<dbReference type="GO" id="GO:0052657">
    <property type="term" value="F:guanine phosphoribosyltransferase activity"/>
    <property type="evidence" value="ECO:0007669"/>
    <property type="project" value="UniProtKB-ARBA"/>
</dbReference>
<comment type="cofactor">
    <cofactor evidence="1 15">
        <name>Mg(2+)</name>
        <dbReference type="ChEBI" id="CHEBI:18420"/>
    </cofactor>
</comment>
<dbReference type="GO" id="GO:0006166">
    <property type="term" value="P:purine ribonucleoside salvage"/>
    <property type="evidence" value="ECO:0007669"/>
    <property type="project" value="UniProtKB-KW"/>
</dbReference>
<organism evidence="17 18">
    <name type="scientific">Thiovibrio frasassiensis</name>
    <dbReference type="NCBI Taxonomy" id="2984131"/>
    <lineage>
        <taxon>Bacteria</taxon>
        <taxon>Pseudomonadati</taxon>
        <taxon>Thermodesulfobacteriota</taxon>
        <taxon>Desulfobulbia</taxon>
        <taxon>Desulfobulbales</taxon>
        <taxon>Thiovibrionaceae</taxon>
        <taxon>Thiovibrio</taxon>
    </lineage>
</organism>
<reference evidence="17" key="2">
    <citation type="submission" date="2022-10" db="EMBL/GenBank/DDBJ databases">
        <authorList>
            <person name="Aronson H.S."/>
        </authorList>
    </citation>
    <scope>NUCLEOTIDE SEQUENCE</scope>
    <source>
        <strain evidence="17">RS19-109</strain>
    </source>
</reference>
<gene>
    <name evidence="17" type="primary">hpt</name>
    <name evidence="17" type="ORF">OLX77_03525</name>
</gene>
<dbReference type="InterPro" id="IPR005904">
    <property type="entry name" value="Hxn_phspho_trans"/>
</dbReference>
<comment type="pathway">
    <text evidence="3 15">Purine metabolism; IMP biosynthesis via salvage pathway; IMP from hypoxanthine: step 1/1.</text>
</comment>
<evidence type="ECO:0000256" key="3">
    <source>
        <dbReference type="ARBA" id="ARBA00004669"/>
    </source>
</evidence>
<evidence type="ECO:0000256" key="13">
    <source>
        <dbReference type="ARBA" id="ARBA00048811"/>
    </source>
</evidence>
<dbReference type="Gene3D" id="3.40.50.2020">
    <property type="match status" value="1"/>
</dbReference>
<dbReference type="GO" id="GO:0004422">
    <property type="term" value="F:hypoxanthine phosphoribosyltransferase activity"/>
    <property type="evidence" value="ECO:0007669"/>
    <property type="project" value="InterPro"/>
</dbReference>
<keyword evidence="12 15" id="KW-0460">Magnesium</keyword>
<evidence type="ECO:0000313" key="18">
    <source>
        <dbReference type="Proteomes" id="UP001154240"/>
    </source>
</evidence>
<dbReference type="GO" id="GO:0006178">
    <property type="term" value="P:guanine salvage"/>
    <property type="evidence" value="ECO:0007669"/>
    <property type="project" value="TreeGrafter"/>
</dbReference>
<dbReference type="RefSeq" id="WP_307632203.1">
    <property type="nucleotide sequence ID" value="NZ_JAPHEH010000001.1"/>
</dbReference>
<dbReference type="PANTHER" id="PTHR43340:SF1">
    <property type="entry name" value="HYPOXANTHINE PHOSPHORIBOSYLTRANSFERASE"/>
    <property type="match status" value="1"/>
</dbReference>
<feature type="domain" description="Phosphoribosyltransferase" evidence="16">
    <location>
        <begin position="10"/>
        <end position="156"/>
    </location>
</feature>
<dbReference type="GO" id="GO:0005829">
    <property type="term" value="C:cytosol"/>
    <property type="evidence" value="ECO:0007669"/>
    <property type="project" value="TreeGrafter"/>
</dbReference>
<dbReference type="GO" id="GO:0032263">
    <property type="term" value="P:GMP salvage"/>
    <property type="evidence" value="ECO:0007669"/>
    <property type="project" value="TreeGrafter"/>
</dbReference>
<keyword evidence="10 15" id="KW-0660">Purine salvage</keyword>
<keyword evidence="9 15" id="KW-0479">Metal-binding</keyword>
<dbReference type="FunFam" id="3.40.50.2020:FF:000006">
    <property type="entry name" value="Hypoxanthine phosphoribosyltransferase"/>
    <property type="match status" value="1"/>
</dbReference>
<evidence type="ECO:0000256" key="8">
    <source>
        <dbReference type="ARBA" id="ARBA00022679"/>
    </source>
</evidence>
<reference evidence="17" key="1">
    <citation type="journal article" date="2022" name="bioRxiv">
        <title>Thiovibrio frasassiensisgen. nov., sp. nov., an autotrophic, elemental sulfur disproportionating bacterium isolated from sulfidic karst sediment, and proposal of Thiovibrionaceae fam. nov.</title>
        <authorList>
            <person name="Aronson H."/>
            <person name="Thomas C."/>
            <person name="Bhattacharyya M."/>
            <person name="Eckstein S."/>
            <person name="Jensen S."/>
            <person name="Barco R."/>
            <person name="Macalady J."/>
            <person name="Amend J."/>
        </authorList>
    </citation>
    <scope>NUCLEOTIDE SEQUENCE</scope>
    <source>
        <strain evidence="17">RS19-109</strain>
    </source>
</reference>
<dbReference type="NCBIfam" id="TIGR01203">
    <property type="entry name" value="HGPRTase"/>
    <property type="match status" value="1"/>
</dbReference>
<comment type="similarity">
    <text evidence="4 15">Belongs to the purine/pyrimidine phosphoribosyltransferase family.</text>
</comment>
<evidence type="ECO:0000256" key="10">
    <source>
        <dbReference type="ARBA" id="ARBA00022726"/>
    </source>
</evidence>
<name>A0A9X4MGS2_9BACT</name>
<evidence type="ECO:0000256" key="14">
    <source>
        <dbReference type="ARBA" id="ARBA00049402"/>
    </source>
</evidence>
<keyword evidence="6 15" id="KW-0963">Cytoplasm</keyword>
<comment type="catalytic activity">
    <reaction evidence="14">
        <text>IMP + diphosphate = hypoxanthine + 5-phospho-alpha-D-ribose 1-diphosphate</text>
        <dbReference type="Rhea" id="RHEA:17973"/>
        <dbReference type="ChEBI" id="CHEBI:17368"/>
        <dbReference type="ChEBI" id="CHEBI:33019"/>
        <dbReference type="ChEBI" id="CHEBI:58017"/>
        <dbReference type="ChEBI" id="CHEBI:58053"/>
        <dbReference type="EC" id="2.4.2.8"/>
    </reaction>
    <physiologicalReaction direction="right-to-left" evidence="14">
        <dbReference type="Rhea" id="RHEA:17975"/>
    </physiologicalReaction>
</comment>
<evidence type="ECO:0000256" key="5">
    <source>
        <dbReference type="ARBA" id="ARBA00011895"/>
    </source>
</evidence>
<dbReference type="PANTHER" id="PTHR43340">
    <property type="entry name" value="HYPOXANTHINE-GUANINE PHOSPHORIBOSYLTRANSFERASE"/>
    <property type="match status" value="1"/>
</dbReference>
<keyword evidence="8 15" id="KW-0808">Transferase</keyword>
<dbReference type="Proteomes" id="UP001154240">
    <property type="component" value="Unassembled WGS sequence"/>
</dbReference>
<evidence type="ECO:0000256" key="4">
    <source>
        <dbReference type="ARBA" id="ARBA00008391"/>
    </source>
</evidence>
<dbReference type="Pfam" id="PF00156">
    <property type="entry name" value="Pribosyltran"/>
    <property type="match status" value="1"/>
</dbReference>
<accession>A0A9X4MGS2</accession>
<dbReference type="AlphaFoldDB" id="A0A9X4MGS2"/>
<evidence type="ECO:0000256" key="9">
    <source>
        <dbReference type="ARBA" id="ARBA00022723"/>
    </source>
</evidence>
<protein>
    <recommendedName>
        <fullName evidence="5 15">Hypoxanthine phosphoribosyltransferase</fullName>
        <ecNumber evidence="5 15">2.4.2.8</ecNumber>
    </recommendedName>
</protein>
<comment type="subcellular location">
    <subcellularLocation>
        <location evidence="2 15">Cytoplasm</location>
    </subcellularLocation>
</comment>
<evidence type="ECO:0000256" key="1">
    <source>
        <dbReference type="ARBA" id="ARBA00001946"/>
    </source>
</evidence>
<dbReference type="EMBL" id="JAPHEH010000001">
    <property type="protein sequence ID" value="MDG4475228.1"/>
    <property type="molecule type" value="Genomic_DNA"/>
</dbReference>
<evidence type="ECO:0000256" key="2">
    <source>
        <dbReference type="ARBA" id="ARBA00004496"/>
    </source>
</evidence>